<dbReference type="GO" id="GO:1990498">
    <property type="term" value="C:mitotic spindle microtubule"/>
    <property type="evidence" value="ECO:0007669"/>
    <property type="project" value="TreeGrafter"/>
</dbReference>
<organism evidence="3 4">
    <name type="scientific">Clupea harengus</name>
    <name type="common">Atlantic herring</name>
    <dbReference type="NCBI Taxonomy" id="7950"/>
    <lineage>
        <taxon>Eukaryota</taxon>
        <taxon>Metazoa</taxon>
        <taxon>Chordata</taxon>
        <taxon>Craniata</taxon>
        <taxon>Vertebrata</taxon>
        <taxon>Euteleostomi</taxon>
        <taxon>Actinopterygii</taxon>
        <taxon>Neopterygii</taxon>
        <taxon>Teleostei</taxon>
        <taxon>Clupei</taxon>
        <taxon>Clupeiformes</taxon>
        <taxon>Clupeoidei</taxon>
        <taxon>Clupeidae</taxon>
        <taxon>Clupea</taxon>
    </lineage>
</organism>
<dbReference type="AlphaFoldDB" id="A0A6P3W4J2"/>
<dbReference type="RefSeq" id="XP_012688111.2">
    <property type="nucleotide sequence ID" value="XM_012832657.2"/>
</dbReference>
<feature type="compositionally biased region" description="Basic and acidic residues" evidence="1">
    <location>
        <begin position="457"/>
        <end position="467"/>
    </location>
</feature>
<evidence type="ECO:0000313" key="4">
    <source>
        <dbReference type="RefSeq" id="XP_012688111.2"/>
    </source>
</evidence>
<feature type="domain" description="HAUS augmin-like complex subunit 6 N-terminal" evidence="2">
    <location>
        <begin position="12"/>
        <end position="232"/>
    </location>
</feature>
<feature type="region of interest" description="Disordered" evidence="1">
    <location>
        <begin position="799"/>
        <end position="865"/>
    </location>
</feature>
<protein>
    <submittedName>
        <fullName evidence="4">HAUS augmin-like complex subunit 6 isoform X1</fullName>
    </submittedName>
</protein>
<feature type="region of interest" description="Disordered" evidence="1">
    <location>
        <begin position="424"/>
        <end position="528"/>
    </location>
</feature>
<dbReference type="KEGG" id="char:105904743"/>
<dbReference type="Proteomes" id="UP000515152">
    <property type="component" value="Chromosome 18"/>
</dbReference>
<evidence type="ECO:0000256" key="1">
    <source>
        <dbReference type="SAM" id="MobiDB-lite"/>
    </source>
</evidence>
<proteinExistence type="predicted"/>
<accession>A0A6P3W4J2</accession>
<dbReference type="GO" id="GO:0008017">
    <property type="term" value="F:microtubule binding"/>
    <property type="evidence" value="ECO:0007669"/>
    <property type="project" value="TreeGrafter"/>
</dbReference>
<reference evidence="4" key="1">
    <citation type="submission" date="2025-08" db="UniProtKB">
        <authorList>
            <consortium name="RefSeq"/>
        </authorList>
    </citation>
    <scope>IDENTIFICATION</scope>
</reference>
<dbReference type="PANTHER" id="PTHR16151">
    <property type="entry name" value="HAUS AUGMIN-LIKE COMPLEX SUBUNIT 6"/>
    <property type="match status" value="1"/>
</dbReference>
<dbReference type="GeneID" id="105904743"/>
<feature type="region of interest" description="Disordered" evidence="1">
    <location>
        <begin position="726"/>
        <end position="780"/>
    </location>
</feature>
<feature type="compositionally biased region" description="Acidic residues" evidence="1">
    <location>
        <begin position="747"/>
        <end position="763"/>
    </location>
</feature>
<gene>
    <name evidence="4" type="primary">LOC105904743</name>
</gene>
<dbReference type="InterPro" id="IPR026797">
    <property type="entry name" value="HAUS_6"/>
</dbReference>
<dbReference type="Pfam" id="PF14661">
    <property type="entry name" value="HAUS6_N"/>
    <property type="match status" value="1"/>
</dbReference>
<dbReference type="GO" id="GO:0051225">
    <property type="term" value="P:spindle assembly"/>
    <property type="evidence" value="ECO:0007669"/>
    <property type="project" value="InterPro"/>
</dbReference>
<dbReference type="OrthoDB" id="5575722at2759"/>
<evidence type="ECO:0000313" key="3">
    <source>
        <dbReference type="Proteomes" id="UP000515152"/>
    </source>
</evidence>
<sequence>MTSNQKENAQYLWSFLLSLGLQPDVVGKKRHVVLGETMFDKPNKDAFYIVTYFLLEKLNPSRMHEEFRHCWPVLDRKQDTEFRKLTLVLLQEITNQSGGSFPKVLASHLLSPSGPKFIHIMLSLARHVMLKEIKAFHTDGLWVPKAVAMPPSCLEMAEKRFQVARSSHLAAVMTRDHLNRERQHRVKSWEKSVRDLMAEKAKYEELLASQEGIVEQDGSLSQEKVQRARCLWVEVDTVLSSLREKQRIMDLVVRGDVDKYTLDGDSMKLKVPSVLQERMEKMAEQSHNSQCDSGQPSLIHLLKLFNEALDIVNEERVRAVGPAAELRAEAQSDVPTAEVDGEALRQHMIRIGQAQEDLTKLRTRMTSEDIPQTKSAIRNAEANWDRKWTELLKNSVLASVMSADPGVDVLPAMAALSFEPAPEDRLECSALSQPPPAPTEPEEETPQRTQNALVEMVKPEEEPDRSFHSIPSPAEQSSDEELESVPAETPRKPSVLESPRPATPVQRAPAHHLQTSPPVSMLKTRPENAHAKMSAVKKKADILDLEMENLAEQFAQAVTTTPEDGRDGGAVLEHLLSSMMEPLSARRQLQRTPESLIADVRTSWRKAMEEGMTQKVRASAKYPDSFTGLFTPFSEASRTNVNPDVSCLSATEAPVSTTIPLNTPGSFSHLSTFSASKPRSPTRKQKGAAVPFSMSFDSFHMEALTNQSCNEDFQFSIANETIPELSGSDSLLGSSDSFLSNSSPDPSQEEVEDRPEEEEEEELVLPQVTSPPEGDKVSALLSARQRLQAILKKSSFVGPKDQDLLSFSPAPGTPHRGSRGQETGNSEAPQHVFSLDFDQLESPSPPRHGDLHLPNLLTFSPVDQL</sequence>
<feature type="compositionally biased region" description="Low complexity" evidence="1">
    <location>
        <begin position="726"/>
        <end position="746"/>
    </location>
</feature>
<evidence type="ECO:0000259" key="2">
    <source>
        <dbReference type="Pfam" id="PF14661"/>
    </source>
</evidence>
<dbReference type="InterPro" id="IPR028163">
    <property type="entry name" value="HAUS_6_N"/>
</dbReference>
<dbReference type="GO" id="GO:0070652">
    <property type="term" value="C:HAUS complex"/>
    <property type="evidence" value="ECO:0007669"/>
    <property type="project" value="InterPro"/>
</dbReference>
<dbReference type="PANTHER" id="PTHR16151:SF2">
    <property type="entry name" value="HAUS AUGMIN-LIKE COMPLEX SUBUNIT 6"/>
    <property type="match status" value="1"/>
</dbReference>
<name>A0A6P3W4J2_CLUHA</name>
<keyword evidence="3" id="KW-1185">Reference proteome</keyword>